<evidence type="ECO:0000256" key="9">
    <source>
        <dbReference type="ARBA" id="ARBA00038592"/>
    </source>
</evidence>
<dbReference type="InterPro" id="IPR042206">
    <property type="entry name" value="CRISPR-assoc_Cas1_C"/>
</dbReference>
<comment type="subunit">
    <text evidence="9 10">Homodimer, forms a heterotetramer with a Cas2 homodimer.</text>
</comment>
<dbReference type="NCBIfam" id="TIGR00287">
    <property type="entry name" value="cas1"/>
    <property type="match status" value="1"/>
</dbReference>
<dbReference type="GO" id="GO:0004519">
    <property type="term" value="F:endonuclease activity"/>
    <property type="evidence" value="ECO:0007669"/>
    <property type="project" value="UniProtKB-KW"/>
</dbReference>
<organism evidence="11 12">
    <name type="scientific">Effusibacillus consociatus</name>
    <dbReference type="NCBI Taxonomy" id="1117041"/>
    <lineage>
        <taxon>Bacteria</taxon>
        <taxon>Bacillati</taxon>
        <taxon>Bacillota</taxon>
        <taxon>Bacilli</taxon>
        <taxon>Bacillales</taxon>
        <taxon>Alicyclobacillaceae</taxon>
        <taxon>Effusibacillus</taxon>
    </lineage>
</organism>
<feature type="binding site" evidence="10">
    <location>
        <position position="171"/>
    </location>
    <ligand>
        <name>Mn(2+)</name>
        <dbReference type="ChEBI" id="CHEBI:29035"/>
    </ligand>
</feature>
<dbReference type="Gene3D" id="3.100.10.20">
    <property type="entry name" value="CRISPR-associated endonuclease Cas1, N-terminal domain"/>
    <property type="match status" value="1"/>
</dbReference>
<dbReference type="InterPro" id="IPR042211">
    <property type="entry name" value="CRISPR-assoc_Cas1_N"/>
</dbReference>
<feature type="binding site" evidence="10">
    <location>
        <position position="236"/>
    </location>
    <ligand>
        <name>Mn(2+)</name>
        <dbReference type="ChEBI" id="CHEBI:29035"/>
    </ligand>
</feature>
<keyword evidence="5 10" id="KW-0460">Magnesium</keyword>
<dbReference type="RefSeq" id="WP_380028204.1">
    <property type="nucleotide sequence ID" value="NZ_JBHSHC010000137.1"/>
</dbReference>
<evidence type="ECO:0000256" key="2">
    <source>
        <dbReference type="ARBA" id="ARBA00022723"/>
    </source>
</evidence>
<keyword evidence="2 10" id="KW-0479">Metal-binding</keyword>
<dbReference type="Gene3D" id="1.20.120.920">
    <property type="entry name" value="CRISPR-associated endonuclease Cas1, C-terminal domain"/>
    <property type="match status" value="1"/>
</dbReference>
<comment type="caution">
    <text evidence="11">The sequence shown here is derived from an EMBL/GenBank/DDBJ whole genome shotgun (WGS) entry which is preliminary data.</text>
</comment>
<keyword evidence="8 10" id="KW-0464">Manganese</keyword>
<feature type="binding site" evidence="10">
    <location>
        <position position="251"/>
    </location>
    <ligand>
        <name>Mn(2+)</name>
        <dbReference type="ChEBI" id="CHEBI:29035"/>
    </ligand>
</feature>
<protein>
    <recommendedName>
        <fullName evidence="10">CRISPR-associated endonuclease Cas1</fullName>
        <ecNumber evidence="10">3.1.-.-</ecNumber>
    </recommendedName>
</protein>
<evidence type="ECO:0000256" key="1">
    <source>
        <dbReference type="ARBA" id="ARBA00022722"/>
    </source>
</evidence>
<dbReference type="InterPro" id="IPR050646">
    <property type="entry name" value="Cas1"/>
</dbReference>
<keyword evidence="6 10" id="KW-0051">Antiviral defense</keyword>
<accession>A0ABV9QA93</accession>
<dbReference type="InterPro" id="IPR002729">
    <property type="entry name" value="CRISPR-assoc_Cas1"/>
</dbReference>
<evidence type="ECO:0000256" key="7">
    <source>
        <dbReference type="ARBA" id="ARBA00023125"/>
    </source>
</evidence>
<evidence type="ECO:0000256" key="8">
    <source>
        <dbReference type="ARBA" id="ARBA00023211"/>
    </source>
</evidence>
<comment type="function">
    <text evidence="10">CRISPR (clustered regularly interspaced short palindromic repeat), is an adaptive immune system that provides protection against mobile genetic elements (viruses, transposable elements and conjugative plasmids). CRISPR clusters contain spacers, sequences complementary to antecedent mobile elements, and target invading nucleic acids. CRISPR clusters are transcribed and processed into CRISPR RNA (crRNA). Acts as a dsDNA endonuclease. Involved in the integration of spacer DNA into the CRISPR cassette.</text>
</comment>
<comment type="cofactor">
    <cofactor evidence="10">
        <name>Mg(2+)</name>
        <dbReference type="ChEBI" id="CHEBI:18420"/>
    </cofactor>
    <cofactor evidence="10">
        <name>Mn(2+)</name>
        <dbReference type="ChEBI" id="CHEBI:29035"/>
    </cofactor>
</comment>
<dbReference type="Proteomes" id="UP001596002">
    <property type="component" value="Unassembled WGS sequence"/>
</dbReference>
<keyword evidence="12" id="KW-1185">Reference proteome</keyword>
<proteinExistence type="inferred from homology"/>
<evidence type="ECO:0000313" key="11">
    <source>
        <dbReference type="EMBL" id="MFC4769550.1"/>
    </source>
</evidence>
<sequence>MQIIVDQYGYGVRKISERLVIRDKDRKIVQETPFFDIDDVIIASRGVSISSDVVEFCAEHGIPIHFLSYKGDPFAKLVSPSLQATIATRRAQLQAYNDHRAVVISKHFVGAKIRAQLNLIKYWAKNRRESASDLHALFEDTSMKLERNLEDLNRLHGNDIDEVRGTLLSIEGRSAYLYWEVVKKLLKPGLGFPGRDHRGASDPVNMVLNYGYGCLQNEISKAILLAGLEECAGFLHVDRSGRPSFVLDFMEEFRQPIVDRTVLSLFTKGFSPKMEEEGLSRESRQAIVQAIKERLESKDRYEGKRYQLKTIIQRQAYHLATFLREGREYKPFVWSW</sequence>
<evidence type="ECO:0000256" key="4">
    <source>
        <dbReference type="ARBA" id="ARBA00022801"/>
    </source>
</evidence>
<dbReference type="EC" id="3.1.-.-" evidence="10"/>
<dbReference type="CDD" id="cd09634">
    <property type="entry name" value="Cas1_I-II-III"/>
    <property type="match status" value="1"/>
</dbReference>
<comment type="similarity">
    <text evidence="10">Belongs to the CRISPR-associated endonuclease Cas1 family.</text>
</comment>
<name>A0ABV9QA93_9BACL</name>
<keyword evidence="3 10" id="KW-0255">Endonuclease</keyword>
<evidence type="ECO:0000313" key="12">
    <source>
        <dbReference type="Proteomes" id="UP001596002"/>
    </source>
</evidence>
<evidence type="ECO:0000256" key="6">
    <source>
        <dbReference type="ARBA" id="ARBA00023118"/>
    </source>
</evidence>
<dbReference type="PANTHER" id="PTHR34353">
    <property type="entry name" value="CRISPR-ASSOCIATED ENDONUCLEASE CAS1 1"/>
    <property type="match status" value="1"/>
</dbReference>
<gene>
    <name evidence="10 11" type="primary">cas1</name>
    <name evidence="11" type="ORF">ACFO8Q_19660</name>
</gene>
<dbReference type="Pfam" id="PF01867">
    <property type="entry name" value="Cas_Cas1"/>
    <property type="match status" value="1"/>
</dbReference>
<keyword evidence="4 10" id="KW-0378">Hydrolase</keyword>
<dbReference type="HAMAP" id="MF_01470">
    <property type="entry name" value="Cas1"/>
    <property type="match status" value="1"/>
</dbReference>
<evidence type="ECO:0000256" key="10">
    <source>
        <dbReference type="HAMAP-Rule" id="MF_01470"/>
    </source>
</evidence>
<dbReference type="PANTHER" id="PTHR34353:SF2">
    <property type="entry name" value="CRISPR-ASSOCIATED ENDONUCLEASE CAS1 1"/>
    <property type="match status" value="1"/>
</dbReference>
<dbReference type="EMBL" id="JBHSHC010000137">
    <property type="protein sequence ID" value="MFC4769550.1"/>
    <property type="molecule type" value="Genomic_DNA"/>
</dbReference>
<reference evidence="12" key="1">
    <citation type="journal article" date="2019" name="Int. J. Syst. Evol. Microbiol.">
        <title>The Global Catalogue of Microorganisms (GCM) 10K type strain sequencing project: providing services to taxonomists for standard genome sequencing and annotation.</title>
        <authorList>
            <consortium name="The Broad Institute Genomics Platform"/>
            <consortium name="The Broad Institute Genome Sequencing Center for Infectious Disease"/>
            <person name="Wu L."/>
            <person name="Ma J."/>
        </authorList>
    </citation>
    <scope>NUCLEOTIDE SEQUENCE [LARGE SCALE GENOMIC DNA]</scope>
    <source>
        <strain evidence="12">WYCCWR 12678</strain>
    </source>
</reference>
<keyword evidence="7 10" id="KW-0238">DNA-binding</keyword>
<evidence type="ECO:0000256" key="5">
    <source>
        <dbReference type="ARBA" id="ARBA00022842"/>
    </source>
</evidence>
<evidence type="ECO:0000256" key="3">
    <source>
        <dbReference type="ARBA" id="ARBA00022759"/>
    </source>
</evidence>
<keyword evidence="1 10" id="KW-0540">Nuclease</keyword>